<protein>
    <submittedName>
        <fullName evidence="1">Uncharacterized protein</fullName>
    </submittedName>
</protein>
<keyword evidence="2" id="KW-1185">Reference proteome</keyword>
<accession>A0ABU1UZQ1</accession>
<dbReference type="Proteomes" id="UP001253595">
    <property type="component" value="Unassembled WGS sequence"/>
</dbReference>
<comment type="caution">
    <text evidence="1">The sequence shown here is derived from an EMBL/GenBank/DDBJ whole genome shotgun (WGS) entry which is preliminary data.</text>
</comment>
<dbReference type="EMBL" id="JAVDVX010000004">
    <property type="protein sequence ID" value="MDR7090661.1"/>
    <property type="molecule type" value="Genomic_DNA"/>
</dbReference>
<reference evidence="1 2" key="1">
    <citation type="submission" date="2023-07" db="EMBL/GenBank/DDBJ databases">
        <title>Sorghum-associated microbial communities from plants grown in Nebraska, USA.</title>
        <authorList>
            <person name="Schachtman D."/>
        </authorList>
    </citation>
    <scope>NUCLEOTIDE SEQUENCE [LARGE SCALE GENOMIC DNA]</scope>
    <source>
        <strain evidence="1 2">BE190</strain>
    </source>
</reference>
<evidence type="ECO:0000313" key="1">
    <source>
        <dbReference type="EMBL" id="MDR7090661.1"/>
    </source>
</evidence>
<evidence type="ECO:0000313" key="2">
    <source>
        <dbReference type="Proteomes" id="UP001253595"/>
    </source>
</evidence>
<organism evidence="1 2">
    <name type="scientific">Cellvibrio fibrivorans</name>
    <dbReference type="NCBI Taxonomy" id="126350"/>
    <lineage>
        <taxon>Bacteria</taxon>
        <taxon>Pseudomonadati</taxon>
        <taxon>Pseudomonadota</taxon>
        <taxon>Gammaproteobacteria</taxon>
        <taxon>Cellvibrionales</taxon>
        <taxon>Cellvibrionaceae</taxon>
        <taxon>Cellvibrio</taxon>
    </lineage>
</organism>
<name>A0ABU1UZQ1_9GAMM</name>
<proteinExistence type="predicted"/>
<sequence>MDFTFLGEIISDESRVEFRRKLVGKLSKHFFMDRGESIPISCRINSSELANDLEKKWFHEGRRHIVYMENYDVMILSKVDDFLTFLANREPWQDYDVCIFDEEITFCVALTHNEEIKVVHAL</sequence>
<dbReference type="RefSeq" id="WP_310073161.1">
    <property type="nucleotide sequence ID" value="NZ_JAVDVX010000004.1"/>
</dbReference>
<gene>
    <name evidence="1" type="ORF">J2X05_002685</name>
</gene>